<feature type="transmembrane region" description="Helical" evidence="1">
    <location>
        <begin position="7"/>
        <end position="40"/>
    </location>
</feature>
<organism evidence="3 4">
    <name type="scientific">Paenibacillus glacialis</name>
    <dbReference type="NCBI Taxonomy" id="494026"/>
    <lineage>
        <taxon>Bacteria</taxon>
        <taxon>Bacillati</taxon>
        <taxon>Bacillota</taxon>
        <taxon>Bacilli</taxon>
        <taxon>Bacillales</taxon>
        <taxon>Paenibacillaceae</taxon>
        <taxon>Paenibacillus</taxon>
    </lineage>
</organism>
<evidence type="ECO:0000313" key="4">
    <source>
        <dbReference type="Proteomes" id="UP000076967"/>
    </source>
</evidence>
<feature type="domain" description="Cell wall-active antibiotics response LiaF-like C-terminal" evidence="2">
    <location>
        <begin position="101"/>
        <end position="212"/>
    </location>
</feature>
<keyword evidence="1" id="KW-0812">Transmembrane</keyword>
<keyword evidence="1" id="KW-0472">Membrane</keyword>
<dbReference type="InterPro" id="IPR047793">
    <property type="entry name" value="LiaF_C"/>
</dbReference>
<keyword evidence="4" id="KW-1185">Reference proteome</keyword>
<reference evidence="3 4" key="1">
    <citation type="submission" date="2016-03" db="EMBL/GenBank/DDBJ databases">
        <title>Draft genome sequence of Paenibacillus glacialis DSM 22343.</title>
        <authorList>
            <person name="Shin S.-K."/>
            <person name="Yi H."/>
        </authorList>
    </citation>
    <scope>NUCLEOTIDE SEQUENCE [LARGE SCALE GENOMIC DNA]</scope>
    <source>
        <strain evidence="3 4">DSM 22343</strain>
    </source>
</reference>
<dbReference type="STRING" id="494026.PGLA_02730"/>
<protein>
    <recommendedName>
        <fullName evidence="2">Cell wall-active antibiotics response LiaF-like C-terminal domain-containing protein</fullName>
    </recommendedName>
</protein>
<comment type="caution">
    <text evidence="3">The sequence shown here is derived from an EMBL/GenBank/DDBJ whole genome shotgun (WGS) entry which is preliminary data.</text>
</comment>
<accession>A0A168P248</accession>
<evidence type="ECO:0000313" key="3">
    <source>
        <dbReference type="EMBL" id="OAB46311.1"/>
    </source>
</evidence>
<dbReference type="EMBL" id="LVJH01000002">
    <property type="protein sequence ID" value="OAB46311.1"/>
    <property type="molecule type" value="Genomic_DNA"/>
</dbReference>
<gene>
    <name evidence="3" type="ORF">PGLA_02730</name>
</gene>
<dbReference type="RefSeq" id="WP_068528290.1">
    <property type="nucleotide sequence ID" value="NZ_LVJH01000002.1"/>
</dbReference>
<evidence type="ECO:0000259" key="2">
    <source>
        <dbReference type="Pfam" id="PF09922"/>
    </source>
</evidence>
<dbReference type="OrthoDB" id="2660937at2"/>
<dbReference type="AlphaFoldDB" id="A0A168P248"/>
<name>A0A168P248_9BACL</name>
<evidence type="ECO:0000256" key="1">
    <source>
        <dbReference type="SAM" id="Phobius"/>
    </source>
</evidence>
<keyword evidence="1" id="KW-1133">Transmembrane helix</keyword>
<sequence length="215" mass="24206">MGKRNRIIAIGLICIGMLMLSGEWVSFFTLVALLLLLLGIYKIRNGDIKKGYTFLGIGAVLILLDNLILVVAISLISLGLFYGKSRKMQPNEGFIQKMSFMSNFDWDQSPWVMKSISVWHVLGESDLDLSLGMPEERETVIVFHGVMGDIDVDIPDYYGVEIEAFVLFGSIDFDGKKDSGMMNRLTWRSANYDDADYKVKVIVSYIVGDIDIRLI</sequence>
<dbReference type="Proteomes" id="UP000076967">
    <property type="component" value="Unassembled WGS sequence"/>
</dbReference>
<proteinExistence type="predicted"/>
<feature type="transmembrane region" description="Helical" evidence="1">
    <location>
        <begin position="52"/>
        <end position="82"/>
    </location>
</feature>
<dbReference type="NCBIfam" id="NF040535">
    <property type="entry name" value="LiaF_C_term"/>
    <property type="match status" value="1"/>
</dbReference>
<dbReference type="Pfam" id="PF09922">
    <property type="entry name" value="LiaF-like_C"/>
    <property type="match status" value="1"/>
</dbReference>
<dbReference type="InterPro" id="IPR024425">
    <property type="entry name" value="LiaF-like_C"/>
</dbReference>